<sequence>MIELHLGVLPANDVAREPNKQCKPGYGNECHRWILLHCICKFLYMVQINPNYQAPEIADFRDKIQALYNIMKINPL</sequence>
<dbReference type="Proteomes" id="UP000183788">
    <property type="component" value="Unassembled WGS sequence"/>
</dbReference>
<gene>
    <name evidence="1" type="ORF">SAMN05661012_02546</name>
</gene>
<evidence type="ECO:0000313" key="2">
    <source>
        <dbReference type="Proteomes" id="UP000183788"/>
    </source>
</evidence>
<name>A0A1K1Q8C0_9BACT</name>
<proteinExistence type="predicted"/>
<accession>A0A1K1Q8C0</accession>
<reference evidence="1 2" key="1">
    <citation type="submission" date="2016-11" db="EMBL/GenBank/DDBJ databases">
        <authorList>
            <person name="Jaros S."/>
            <person name="Januszkiewicz K."/>
            <person name="Wedrychowicz H."/>
        </authorList>
    </citation>
    <scope>NUCLEOTIDE SEQUENCE [LARGE SCALE GENOMIC DNA]</scope>
    <source>
        <strain evidence="1 2">DSM 784</strain>
    </source>
</reference>
<dbReference type="STRING" id="1004.SAMN05661012_02546"/>
<protein>
    <submittedName>
        <fullName evidence="1">Uncharacterized protein</fullName>
    </submittedName>
</protein>
<evidence type="ECO:0000313" key="1">
    <source>
        <dbReference type="EMBL" id="SFW56192.1"/>
    </source>
</evidence>
<dbReference type="AlphaFoldDB" id="A0A1K1Q8C0"/>
<organism evidence="1 2">
    <name type="scientific">Chitinophaga sancti</name>
    <dbReference type="NCBI Taxonomy" id="1004"/>
    <lineage>
        <taxon>Bacteria</taxon>
        <taxon>Pseudomonadati</taxon>
        <taxon>Bacteroidota</taxon>
        <taxon>Chitinophagia</taxon>
        <taxon>Chitinophagales</taxon>
        <taxon>Chitinophagaceae</taxon>
        <taxon>Chitinophaga</taxon>
    </lineage>
</organism>
<dbReference type="EMBL" id="FPIZ01000007">
    <property type="protein sequence ID" value="SFW56192.1"/>
    <property type="molecule type" value="Genomic_DNA"/>
</dbReference>